<protein>
    <submittedName>
        <fullName evidence="3">Uncharacterized protein</fullName>
    </submittedName>
</protein>
<reference evidence="3" key="1">
    <citation type="submission" date="2022-11" db="UniProtKB">
        <authorList>
            <consortium name="WormBaseParasite"/>
        </authorList>
    </citation>
    <scope>IDENTIFICATION</scope>
</reference>
<sequence>MFQTAIGLLLTILNLSQTAKQSIDLRCPISIRQADSSETLSPQNLVDAARNSTRLELVFINQNFANQSQSLSFYPNRDLLGNSLQDVPSSSQ</sequence>
<dbReference type="AlphaFoldDB" id="A0A914DQP7"/>
<organism evidence="2 3">
    <name type="scientific">Acrobeloides nanus</name>
    <dbReference type="NCBI Taxonomy" id="290746"/>
    <lineage>
        <taxon>Eukaryota</taxon>
        <taxon>Metazoa</taxon>
        <taxon>Ecdysozoa</taxon>
        <taxon>Nematoda</taxon>
        <taxon>Chromadorea</taxon>
        <taxon>Rhabditida</taxon>
        <taxon>Tylenchina</taxon>
        <taxon>Cephalobomorpha</taxon>
        <taxon>Cephaloboidea</taxon>
        <taxon>Cephalobidae</taxon>
        <taxon>Acrobeloides</taxon>
    </lineage>
</organism>
<keyword evidence="1" id="KW-0732">Signal</keyword>
<dbReference type="Proteomes" id="UP000887540">
    <property type="component" value="Unplaced"/>
</dbReference>
<evidence type="ECO:0000313" key="3">
    <source>
        <dbReference type="WBParaSite" id="ACRNAN_scaffold3449.g22855.t1"/>
    </source>
</evidence>
<name>A0A914DQP7_9BILA</name>
<keyword evidence="2" id="KW-1185">Reference proteome</keyword>
<accession>A0A914DQP7</accession>
<proteinExistence type="predicted"/>
<evidence type="ECO:0000313" key="2">
    <source>
        <dbReference type="Proteomes" id="UP000887540"/>
    </source>
</evidence>
<feature type="signal peptide" evidence="1">
    <location>
        <begin position="1"/>
        <end position="18"/>
    </location>
</feature>
<evidence type="ECO:0000256" key="1">
    <source>
        <dbReference type="SAM" id="SignalP"/>
    </source>
</evidence>
<feature type="chain" id="PRO_5037755358" evidence="1">
    <location>
        <begin position="19"/>
        <end position="92"/>
    </location>
</feature>
<dbReference type="WBParaSite" id="ACRNAN_scaffold3449.g22855.t1">
    <property type="protein sequence ID" value="ACRNAN_scaffold3449.g22855.t1"/>
    <property type="gene ID" value="ACRNAN_scaffold3449.g22855"/>
</dbReference>